<reference evidence="1 2" key="1">
    <citation type="journal article" date="2018" name="Sci. Rep.">
        <title>Comparative analysis of the Pocillopora damicornis genome highlights role of immune system in coral evolution.</title>
        <authorList>
            <person name="Cunning R."/>
            <person name="Bay R.A."/>
            <person name="Gillette P."/>
            <person name="Baker A.C."/>
            <person name="Traylor-Knowles N."/>
        </authorList>
    </citation>
    <scope>NUCLEOTIDE SEQUENCE [LARGE SCALE GENOMIC DNA]</scope>
    <source>
        <strain evidence="1">RSMAS</strain>
        <tissue evidence="1">Whole animal</tissue>
    </source>
</reference>
<evidence type="ECO:0000313" key="1">
    <source>
        <dbReference type="EMBL" id="RMX47578.1"/>
    </source>
</evidence>
<dbReference type="Proteomes" id="UP000275408">
    <property type="component" value="Unassembled WGS sequence"/>
</dbReference>
<organism evidence="1 2">
    <name type="scientific">Pocillopora damicornis</name>
    <name type="common">Cauliflower coral</name>
    <name type="synonym">Millepora damicornis</name>
    <dbReference type="NCBI Taxonomy" id="46731"/>
    <lineage>
        <taxon>Eukaryota</taxon>
        <taxon>Metazoa</taxon>
        <taxon>Cnidaria</taxon>
        <taxon>Anthozoa</taxon>
        <taxon>Hexacorallia</taxon>
        <taxon>Scleractinia</taxon>
        <taxon>Astrocoeniina</taxon>
        <taxon>Pocilloporidae</taxon>
        <taxon>Pocillopora</taxon>
    </lineage>
</organism>
<comment type="caution">
    <text evidence="1">The sequence shown here is derived from an EMBL/GenBank/DDBJ whole genome shotgun (WGS) entry which is preliminary data.</text>
</comment>
<proteinExistence type="predicted"/>
<dbReference type="AlphaFoldDB" id="A0A3M6U266"/>
<name>A0A3M6U266_POCDA</name>
<accession>A0A3M6U266</accession>
<sequence length="212" mass="23767">MAQWCWHQGVIPRRKSTPSIVPSMKATCTTFISAFLQLNKSGCPFKFSSDKGSHWRATTINPLTPKSDQHLISPYNITPESCTKCIHEKLLPHVYLPLESELCLEALAKASSRGGNSPAIPLSQDSILSWNKMTCQQNLEFEDLHSAASQDITARAIHTVTAKCKHDYTESKISPGVFTALILKREVKSNGVRRFDDTKLHKKPAKYNMQQK</sequence>
<dbReference type="EMBL" id="RCHS01002410">
    <property type="protein sequence ID" value="RMX47578.1"/>
    <property type="molecule type" value="Genomic_DNA"/>
</dbReference>
<protein>
    <submittedName>
        <fullName evidence="1">Uncharacterized protein</fullName>
    </submittedName>
</protein>
<keyword evidence="2" id="KW-1185">Reference proteome</keyword>
<evidence type="ECO:0000313" key="2">
    <source>
        <dbReference type="Proteomes" id="UP000275408"/>
    </source>
</evidence>
<gene>
    <name evidence="1" type="ORF">pdam_00019001</name>
</gene>